<feature type="repeat" description="WD" evidence="3">
    <location>
        <begin position="300"/>
        <end position="339"/>
    </location>
</feature>
<dbReference type="PROSITE" id="PS50181">
    <property type="entry name" value="FBOX"/>
    <property type="match status" value="1"/>
</dbReference>
<keyword evidence="2" id="KW-0677">Repeat</keyword>
<feature type="repeat" description="WD" evidence="3">
    <location>
        <begin position="460"/>
        <end position="499"/>
    </location>
</feature>
<dbReference type="CDD" id="cd00200">
    <property type="entry name" value="WD40"/>
    <property type="match status" value="1"/>
</dbReference>
<dbReference type="SUPFAM" id="SSF50978">
    <property type="entry name" value="WD40 repeat-like"/>
    <property type="match status" value="1"/>
</dbReference>
<sequence>MARAGSSSTSTSTSTSTNVKSPATTPPNQSAPVFSVNPYSSSWSPSTVAILKSPLRTGSSSKASSSLDLMRCSLYSPAPNLILQPSPAIDLAPIYAAGIRSSTMLRRGGSDSSSLLDYRTPVFGPQDSVISTDGASRQQQRIITYPSPEVRKLLIDQYYDIMLRGPVFIDFLSKLPYEIAIYILLFVDMHNLTKVALISRTWNQFSRDNEVWKNVYLHQKQWKVRIPPSLPRKTIPDSTATAAAALIAATSSQSHEAVETPTTAVTKQIITPRPLNWKMLCHDRSQLERRWTTVPPKTKLLGHTDSVYCVQFDHSKIVTGSRDQSIKFWDLHTLKCTHTLRGHSQSVLCLQFNDRIMVSGSSDNTIIVWDMQTRTILVRLHGHTAGVLDVCFDDQYIVSCSKDTSIKVWDVKTFALVKSMTGHRGPVNAVQLHKGQVVSASGDGMVKLWNIGSGQCLRDFIGHDRGLACVQFDGETIVSGSNDKTIKIWEARSGRCLRTLTGHTALVRTLHFENNRVVSGSYDHTVKVWDMTTGQCILDLDSGHSSWVFDVQFSSSRIISTSQDRNIIVWDFAGDLDVRLFE</sequence>
<evidence type="ECO:0000259" key="5">
    <source>
        <dbReference type="PROSITE" id="PS50181"/>
    </source>
</evidence>
<dbReference type="PANTHER" id="PTHR22847">
    <property type="entry name" value="WD40 REPEAT PROTEIN"/>
    <property type="match status" value="1"/>
</dbReference>
<dbReference type="Proteomes" id="UP001194696">
    <property type="component" value="Unassembled WGS sequence"/>
</dbReference>
<dbReference type="EMBL" id="JAAAIM010001036">
    <property type="protein sequence ID" value="KAG0282586.1"/>
    <property type="molecule type" value="Genomic_DNA"/>
</dbReference>
<dbReference type="Pfam" id="PF00400">
    <property type="entry name" value="WD40"/>
    <property type="match status" value="7"/>
</dbReference>
<dbReference type="InterPro" id="IPR015943">
    <property type="entry name" value="WD40/YVTN_repeat-like_dom_sf"/>
</dbReference>
<dbReference type="InterPro" id="IPR020472">
    <property type="entry name" value="WD40_PAC1"/>
</dbReference>
<evidence type="ECO:0000256" key="3">
    <source>
        <dbReference type="PROSITE-ProRule" id="PRU00221"/>
    </source>
</evidence>
<reference evidence="6 7" key="1">
    <citation type="journal article" date="2020" name="Fungal Divers.">
        <title>Resolving the Mortierellaceae phylogeny through synthesis of multi-gene phylogenetics and phylogenomics.</title>
        <authorList>
            <person name="Vandepol N."/>
            <person name="Liber J."/>
            <person name="Desiro A."/>
            <person name="Na H."/>
            <person name="Kennedy M."/>
            <person name="Barry K."/>
            <person name="Grigoriev I.V."/>
            <person name="Miller A.N."/>
            <person name="O'Donnell K."/>
            <person name="Stajich J.E."/>
            <person name="Bonito G."/>
        </authorList>
    </citation>
    <scope>NUCLEOTIDE SEQUENCE [LARGE SCALE GENOMIC DNA]</scope>
    <source>
        <strain evidence="6 7">AD045</strain>
    </source>
</reference>
<feature type="repeat" description="WD" evidence="3">
    <location>
        <begin position="340"/>
        <end position="379"/>
    </location>
</feature>
<accession>A0ABQ7JPC4</accession>
<dbReference type="PROSITE" id="PS00678">
    <property type="entry name" value="WD_REPEATS_1"/>
    <property type="match status" value="6"/>
</dbReference>
<dbReference type="InterPro" id="IPR001680">
    <property type="entry name" value="WD40_rpt"/>
</dbReference>
<evidence type="ECO:0000256" key="1">
    <source>
        <dbReference type="ARBA" id="ARBA00022574"/>
    </source>
</evidence>
<keyword evidence="1 3" id="KW-0853">WD repeat</keyword>
<dbReference type="Gene3D" id="2.130.10.10">
    <property type="entry name" value="YVTN repeat-like/Quinoprotein amine dehydrogenase"/>
    <property type="match status" value="2"/>
</dbReference>
<dbReference type="PROSITE" id="PS50294">
    <property type="entry name" value="WD_REPEATS_REGION"/>
    <property type="match status" value="7"/>
</dbReference>
<gene>
    <name evidence="6" type="ORF">BGZ96_000323</name>
</gene>
<evidence type="ECO:0000256" key="4">
    <source>
        <dbReference type="SAM" id="MobiDB-lite"/>
    </source>
</evidence>
<dbReference type="PROSITE" id="PS50082">
    <property type="entry name" value="WD_REPEATS_2"/>
    <property type="match status" value="7"/>
</dbReference>
<keyword evidence="7" id="KW-1185">Reference proteome</keyword>
<feature type="repeat" description="WD" evidence="3">
    <location>
        <begin position="380"/>
        <end position="419"/>
    </location>
</feature>
<dbReference type="InterPro" id="IPR019775">
    <property type="entry name" value="WD40_repeat_CS"/>
</dbReference>
<name>A0ABQ7JPC4_9FUNG</name>
<dbReference type="SUPFAM" id="SSF81383">
    <property type="entry name" value="F-box domain"/>
    <property type="match status" value="1"/>
</dbReference>
<feature type="region of interest" description="Disordered" evidence="4">
    <location>
        <begin position="1"/>
        <end position="33"/>
    </location>
</feature>
<evidence type="ECO:0000313" key="6">
    <source>
        <dbReference type="EMBL" id="KAG0282586.1"/>
    </source>
</evidence>
<evidence type="ECO:0000256" key="2">
    <source>
        <dbReference type="ARBA" id="ARBA00022737"/>
    </source>
</evidence>
<feature type="repeat" description="WD" evidence="3">
    <location>
        <begin position="541"/>
        <end position="571"/>
    </location>
</feature>
<organism evidence="6 7">
    <name type="scientific">Linnemannia gamsii</name>
    <dbReference type="NCBI Taxonomy" id="64522"/>
    <lineage>
        <taxon>Eukaryota</taxon>
        <taxon>Fungi</taxon>
        <taxon>Fungi incertae sedis</taxon>
        <taxon>Mucoromycota</taxon>
        <taxon>Mortierellomycotina</taxon>
        <taxon>Mortierellomycetes</taxon>
        <taxon>Mortierellales</taxon>
        <taxon>Mortierellaceae</taxon>
        <taxon>Linnemannia</taxon>
    </lineage>
</organism>
<dbReference type="Pfam" id="PF12937">
    <property type="entry name" value="F-box-like"/>
    <property type="match status" value="1"/>
</dbReference>
<feature type="repeat" description="WD" evidence="3">
    <location>
        <begin position="420"/>
        <end position="459"/>
    </location>
</feature>
<evidence type="ECO:0000313" key="7">
    <source>
        <dbReference type="Proteomes" id="UP001194696"/>
    </source>
</evidence>
<dbReference type="SMART" id="SM00256">
    <property type="entry name" value="FBOX"/>
    <property type="match status" value="1"/>
</dbReference>
<dbReference type="SMART" id="SM00320">
    <property type="entry name" value="WD40"/>
    <property type="match status" value="7"/>
</dbReference>
<feature type="compositionally biased region" description="Polar residues" evidence="4">
    <location>
        <begin position="18"/>
        <end position="32"/>
    </location>
</feature>
<dbReference type="InterPro" id="IPR036322">
    <property type="entry name" value="WD40_repeat_dom_sf"/>
</dbReference>
<dbReference type="InterPro" id="IPR001810">
    <property type="entry name" value="F-box_dom"/>
</dbReference>
<feature type="compositionally biased region" description="Low complexity" evidence="4">
    <location>
        <begin position="1"/>
        <end position="17"/>
    </location>
</feature>
<feature type="repeat" description="WD" evidence="3">
    <location>
        <begin position="500"/>
        <end position="539"/>
    </location>
</feature>
<feature type="domain" description="F-box" evidence="5">
    <location>
        <begin position="169"/>
        <end position="215"/>
    </location>
</feature>
<proteinExistence type="predicted"/>
<dbReference type="PANTHER" id="PTHR22847:SF745">
    <property type="entry name" value="F-BOX_WD REPEAT-CONTAINING PROTEIN 7"/>
    <property type="match status" value="1"/>
</dbReference>
<dbReference type="InterPro" id="IPR036047">
    <property type="entry name" value="F-box-like_dom_sf"/>
</dbReference>
<dbReference type="Gene3D" id="1.20.1280.50">
    <property type="match status" value="1"/>
</dbReference>
<dbReference type="PRINTS" id="PR00320">
    <property type="entry name" value="GPROTEINBRPT"/>
</dbReference>
<comment type="caution">
    <text evidence="6">The sequence shown here is derived from an EMBL/GenBank/DDBJ whole genome shotgun (WGS) entry which is preliminary data.</text>
</comment>
<protein>
    <recommendedName>
        <fullName evidence="5">F-box domain-containing protein</fullName>
    </recommendedName>
</protein>